<sequence length="492" mass="56210">MSTAPPLSAAQQQALVEENIELREEVKQLRRLLFGSKRERFVAQAEDGQLSLELASASSEPAVVVKQTVIYERAVKQIAKKAIRGGFPSHLPRVDVILEPQEDVSAMRKIGEEITEELDLKPASLFVRRYIRPRYVSKEETFHIAALPTRPIEKGMPAAGLLSQIITDKFVYHLPFYRQAQRYEQLGMKIPASTLDGWFEGACALLEPLYQTLRVYLLSATYLQGDETPIAVLDKQKKGDTHQGYHWVYYSPEQKLVLFDYQPGRGKGGPAKLLKDYKGYLQTDGYAAYDQFEVRKDIVLVGCMAHARRYFEHALENDKARAEKVLLWMQQLYAVEREAREKNLSAEDRYLLRQQKARPVMDLLGEWLVEEHSKVLPKSAIGKAIYYLVARYNKIYLYLEDGRLEIDNNPVENLIRPVALGRKNYLFAGSHAGAQRAAMVYSLLGSCKLQGINGHEYLQDVLQRLPDQPINQLKELLPPYWKKADAFPVPEI</sequence>
<evidence type="ECO:0000259" key="1">
    <source>
        <dbReference type="Pfam" id="PF03050"/>
    </source>
</evidence>
<dbReference type="InterPro" id="IPR052344">
    <property type="entry name" value="Transposase-related"/>
</dbReference>
<keyword evidence="6" id="KW-1185">Reference proteome</keyword>
<accession>A0A6C0GKY6</accession>
<dbReference type="NCBIfam" id="NF033517">
    <property type="entry name" value="transpos_IS66"/>
    <property type="match status" value="1"/>
</dbReference>
<dbReference type="RefSeq" id="WP_162444714.1">
    <property type="nucleotide sequence ID" value="NZ_CP048222.1"/>
</dbReference>
<evidence type="ECO:0000313" key="6">
    <source>
        <dbReference type="Proteomes" id="UP000480178"/>
    </source>
</evidence>
<organism evidence="5 6">
    <name type="scientific">Rhodocytophaga rosea</name>
    <dbReference type="NCBI Taxonomy" id="2704465"/>
    <lineage>
        <taxon>Bacteria</taxon>
        <taxon>Pseudomonadati</taxon>
        <taxon>Bacteroidota</taxon>
        <taxon>Cytophagia</taxon>
        <taxon>Cytophagales</taxon>
        <taxon>Rhodocytophagaceae</taxon>
        <taxon>Rhodocytophaga</taxon>
    </lineage>
</organism>
<evidence type="ECO:0000259" key="3">
    <source>
        <dbReference type="Pfam" id="PF13007"/>
    </source>
</evidence>
<dbReference type="Pfam" id="PF13817">
    <property type="entry name" value="DDE_Tnp_IS66_C"/>
    <property type="match status" value="1"/>
</dbReference>
<reference evidence="5 6" key="1">
    <citation type="submission" date="2020-01" db="EMBL/GenBank/DDBJ databases">
        <authorList>
            <person name="Kim M.K."/>
        </authorList>
    </citation>
    <scope>NUCLEOTIDE SEQUENCE [LARGE SCALE GENOMIC DNA]</scope>
    <source>
        <strain evidence="5 6">172606-1</strain>
    </source>
</reference>
<evidence type="ECO:0000259" key="2">
    <source>
        <dbReference type="Pfam" id="PF13005"/>
    </source>
</evidence>
<feature type="domain" description="Transposase TnpC homeodomain" evidence="3">
    <location>
        <begin position="21"/>
        <end position="96"/>
    </location>
</feature>
<proteinExistence type="predicted"/>
<dbReference type="InterPro" id="IPR039552">
    <property type="entry name" value="IS66_C"/>
</dbReference>
<protein>
    <submittedName>
        <fullName evidence="5">IS66 family transposase</fullName>
    </submittedName>
</protein>
<dbReference type="InterPro" id="IPR024463">
    <property type="entry name" value="Transposase_TnpC_homeodom"/>
</dbReference>
<gene>
    <name evidence="5" type="ORF">GXP67_19685</name>
</gene>
<evidence type="ECO:0000259" key="4">
    <source>
        <dbReference type="Pfam" id="PF13817"/>
    </source>
</evidence>
<dbReference type="KEGG" id="rhoz:GXP67_19685"/>
<feature type="domain" description="Transposase IS66 C-terminal" evidence="4">
    <location>
        <begin position="442"/>
        <end position="478"/>
    </location>
</feature>
<dbReference type="Pfam" id="PF03050">
    <property type="entry name" value="DDE_Tnp_IS66"/>
    <property type="match status" value="1"/>
</dbReference>
<evidence type="ECO:0000313" key="5">
    <source>
        <dbReference type="EMBL" id="QHT68706.1"/>
    </source>
</evidence>
<dbReference type="EMBL" id="CP048222">
    <property type="protein sequence ID" value="QHT68706.1"/>
    <property type="molecule type" value="Genomic_DNA"/>
</dbReference>
<dbReference type="Pfam" id="PF13007">
    <property type="entry name" value="LZ_Tnp_IS66"/>
    <property type="match status" value="1"/>
</dbReference>
<dbReference type="InterPro" id="IPR004291">
    <property type="entry name" value="Transposase_IS66_central"/>
</dbReference>
<dbReference type="Pfam" id="PF13005">
    <property type="entry name" value="zf-IS66"/>
    <property type="match status" value="1"/>
</dbReference>
<dbReference type="Proteomes" id="UP000480178">
    <property type="component" value="Chromosome"/>
</dbReference>
<feature type="domain" description="Transposase IS66 zinc-finger binding" evidence="2">
    <location>
        <begin position="106"/>
        <end position="135"/>
    </location>
</feature>
<dbReference type="PANTHER" id="PTHR33678:SF1">
    <property type="entry name" value="BLL1576 PROTEIN"/>
    <property type="match status" value="1"/>
</dbReference>
<name>A0A6C0GKY6_9BACT</name>
<feature type="domain" description="Transposase IS66 central" evidence="1">
    <location>
        <begin position="154"/>
        <end position="435"/>
    </location>
</feature>
<dbReference type="PANTHER" id="PTHR33678">
    <property type="entry name" value="BLL1576 PROTEIN"/>
    <property type="match status" value="1"/>
</dbReference>
<dbReference type="AlphaFoldDB" id="A0A6C0GKY6"/>
<dbReference type="InterPro" id="IPR024474">
    <property type="entry name" value="Znf_dom_IS66"/>
</dbReference>